<keyword evidence="6" id="KW-1185">Reference proteome</keyword>
<dbReference type="SMART" id="SM00254">
    <property type="entry name" value="ShKT"/>
    <property type="match status" value="2"/>
</dbReference>
<dbReference type="EMBL" id="LWCA01000248">
    <property type="protein sequence ID" value="OAF69655.1"/>
    <property type="molecule type" value="Genomic_DNA"/>
</dbReference>
<proteinExistence type="predicted"/>
<feature type="disulfide bond" evidence="1">
    <location>
        <begin position="78"/>
        <end position="112"/>
    </location>
</feature>
<gene>
    <name evidence="5" type="ORF">A3Q56_02589</name>
</gene>
<dbReference type="Gene3D" id="1.10.10.1940">
    <property type="match status" value="2"/>
</dbReference>
<accession>A0A177B5W1</accession>
<dbReference type="InterPro" id="IPR003582">
    <property type="entry name" value="ShKT_dom"/>
</dbReference>
<keyword evidence="3" id="KW-0732">Signal</keyword>
<feature type="region of interest" description="Disordered" evidence="2">
    <location>
        <begin position="123"/>
        <end position="143"/>
    </location>
</feature>
<protein>
    <recommendedName>
        <fullName evidence="4">ShKT domain-containing protein</fullName>
    </recommendedName>
</protein>
<feature type="disulfide bond" evidence="1">
    <location>
        <begin position="23"/>
        <end position="57"/>
    </location>
</feature>
<dbReference type="PROSITE" id="PS51670">
    <property type="entry name" value="SHKT"/>
    <property type="match status" value="2"/>
</dbReference>
<feature type="signal peptide" evidence="3">
    <location>
        <begin position="1"/>
        <end position="21"/>
    </location>
</feature>
<comment type="caution">
    <text evidence="1">Lacks conserved residue(s) required for the propagation of feature annotation.</text>
</comment>
<dbReference type="Proteomes" id="UP000078046">
    <property type="component" value="Unassembled WGS sequence"/>
</dbReference>
<dbReference type="AlphaFoldDB" id="A0A177B5W1"/>
<evidence type="ECO:0000256" key="1">
    <source>
        <dbReference type="PROSITE-ProRule" id="PRU01005"/>
    </source>
</evidence>
<evidence type="ECO:0000256" key="3">
    <source>
        <dbReference type="SAM" id="SignalP"/>
    </source>
</evidence>
<reference evidence="5 6" key="1">
    <citation type="submission" date="2016-04" db="EMBL/GenBank/DDBJ databases">
        <title>The genome of Intoshia linei affirms orthonectids as highly simplified spiralians.</title>
        <authorList>
            <person name="Mikhailov K.V."/>
            <person name="Slusarev G.S."/>
            <person name="Nikitin M.A."/>
            <person name="Logacheva M.D."/>
            <person name="Penin A."/>
            <person name="Aleoshin V."/>
            <person name="Panchin Y.V."/>
        </authorList>
    </citation>
    <scope>NUCLEOTIDE SEQUENCE [LARGE SCALE GENOMIC DNA]</scope>
    <source>
        <strain evidence="5">Intl2013</strain>
        <tissue evidence="5">Whole animal</tissue>
    </source>
</reference>
<dbReference type="PANTHER" id="PTHR21724:SF109">
    <property type="entry name" value="SHKT DOMAIN-CONTAINING PROTEIN"/>
    <property type="match status" value="1"/>
</dbReference>
<evidence type="ECO:0000313" key="5">
    <source>
        <dbReference type="EMBL" id="OAF69655.1"/>
    </source>
</evidence>
<feature type="chain" id="PRO_5008056865" description="ShKT domain-containing protein" evidence="3">
    <location>
        <begin position="22"/>
        <end position="276"/>
    </location>
</feature>
<sequence>MDIITNFLLLLLCVLNNPISGKCVDKSIYCEASKDYCLNNYYLDWMKINCQKLCGFCKEVTTTTTTPEPTTEIISEICEDLQVWCITSELLCKNPYYTDAMKLNCRKTCNLCDAITTSTSTIQTTTTPNTTTTPRPTTTKSTSADFTPSKTLCQILKVKKNYCVIEPKFMIKHCSHTCVKSNCADTISNCSDLQSLCDIDNFGLAMYIIPASKKYVPGYSTDYLKFTCYEDKSALVFTDIPIVGQNNWITCRQANELGLCLNKYIKKVCCMTCFHI</sequence>
<feature type="domain" description="ShKT" evidence="4">
    <location>
        <begin position="78"/>
        <end position="112"/>
    </location>
</feature>
<evidence type="ECO:0000259" key="4">
    <source>
        <dbReference type="PROSITE" id="PS51670"/>
    </source>
</evidence>
<name>A0A177B5W1_9BILA</name>
<organism evidence="5 6">
    <name type="scientific">Intoshia linei</name>
    <dbReference type="NCBI Taxonomy" id="1819745"/>
    <lineage>
        <taxon>Eukaryota</taxon>
        <taxon>Metazoa</taxon>
        <taxon>Spiralia</taxon>
        <taxon>Lophotrochozoa</taxon>
        <taxon>Mesozoa</taxon>
        <taxon>Orthonectida</taxon>
        <taxon>Rhopaluridae</taxon>
        <taxon>Intoshia</taxon>
    </lineage>
</organism>
<dbReference type="PANTHER" id="PTHR21724">
    <property type="entry name" value="SHKT DOMAIN-CONTAINING PROTEIN"/>
    <property type="match status" value="1"/>
</dbReference>
<keyword evidence="1" id="KW-1015">Disulfide bond</keyword>
<dbReference type="Pfam" id="PF01549">
    <property type="entry name" value="ShK"/>
    <property type="match status" value="2"/>
</dbReference>
<evidence type="ECO:0000256" key="2">
    <source>
        <dbReference type="SAM" id="MobiDB-lite"/>
    </source>
</evidence>
<evidence type="ECO:0000313" key="6">
    <source>
        <dbReference type="Proteomes" id="UP000078046"/>
    </source>
</evidence>
<comment type="caution">
    <text evidence="5">The sequence shown here is derived from an EMBL/GenBank/DDBJ whole genome shotgun (WGS) entry which is preliminary data.</text>
</comment>
<feature type="domain" description="ShKT" evidence="4">
    <location>
        <begin position="23"/>
        <end position="57"/>
    </location>
</feature>
<dbReference type="OrthoDB" id="5813795at2759"/>